<reference evidence="6" key="1">
    <citation type="journal article" date="2014" name="Nat. Commun.">
        <title>The emerging biofuel crop Camelina sativa retains a highly undifferentiated hexaploid genome structure.</title>
        <authorList>
            <person name="Kagale S."/>
            <person name="Koh C."/>
            <person name="Nixon J."/>
            <person name="Bollina V."/>
            <person name="Clarke W.E."/>
            <person name="Tuteja R."/>
            <person name="Spillane C."/>
            <person name="Robinson S.J."/>
            <person name="Links M.G."/>
            <person name="Clarke C."/>
            <person name="Higgins E.E."/>
            <person name="Huebert T."/>
            <person name="Sharpe A.G."/>
            <person name="Parkin I.A."/>
        </authorList>
    </citation>
    <scope>NUCLEOTIDE SEQUENCE [LARGE SCALE GENOMIC DNA]</scope>
    <source>
        <strain evidence="6">cv. DH55</strain>
    </source>
</reference>
<evidence type="ECO:0000256" key="1">
    <source>
        <dbReference type="ARBA" id="ARBA00022723"/>
    </source>
</evidence>
<keyword evidence="1" id="KW-0479">Metal-binding</keyword>
<dbReference type="Proteomes" id="UP000694864">
    <property type="component" value="Chromosome 11"/>
</dbReference>
<gene>
    <name evidence="7" type="primary">LOC104727947</name>
</gene>
<keyword evidence="3" id="KW-0862">Zinc</keyword>
<keyword evidence="6" id="KW-1185">Reference proteome</keyword>
<dbReference type="InterPro" id="IPR011011">
    <property type="entry name" value="Znf_FYVE_PHD"/>
</dbReference>
<keyword evidence="4" id="KW-0805">Transcription regulation</keyword>
<dbReference type="PANTHER" id="PTHR33304:SF15">
    <property type="entry name" value="ZINC FINGER PHD-TYPE DOMAIN-CONTAINING PROTEIN"/>
    <property type="match status" value="1"/>
</dbReference>
<evidence type="ECO:0000256" key="5">
    <source>
        <dbReference type="ARBA" id="ARBA00023163"/>
    </source>
</evidence>
<organism evidence="6 7">
    <name type="scientific">Camelina sativa</name>
    <name type="common">False flax</name>
    <name type="synonym">Myagrum sativum</name>
    <dbReference type="NCBI Taxonomy" id="90675"/>
    <lineage>
        <taxon>Eukaryota</taxon>
        <taxon>Viridiplantae</taxon>
        <taxon>Streptophyta</taxon>
        <taxon>Embryophyta</taxon>
        <taxon>Tracheophyta</taxon>
        <taxon>Spermatophyta</taxon>
        <taxon>Magnoliopsida</taxon>
        <taxon>eudicotyledons</taxon>
        <taxon>Gunneridae</taxon>
        <taxon>Pentapetalae</taxon>
        <taxon>rosids</taxon>
        <taxon>malvids</taxon>
        <taxon>Brassicales</taxon>
        <taxon>Brassicaceae</taxon>
        <taxon>Camelineae</taxon>
        <taxon>Camelina</taxon>
    </lineage>
</organism>
<dbReference type="GeneID" id="104727947"/>
<evidence type="ECO:0000313" key="6">
    <source>
        <dbReference type="Proteomes" id="UP000694864"/>
    </source>
</evidence>
<evidence type="ECO:0000256" key="3">
    <source>
        <dbReference type="ARBA" id="ARBA00022833"/>
    </source>
</evidence>
<evidence type="ECO:0000313" key="7">
    <source>
        <dbReference type="RefSeq" id="XP_010445300.1"/>
    </source>
</evidence>
<dbReference type="PANTHER" id="PTHR33304">
    <property type="match status" value="1"/>
</dbReference>
<evidence type="ECO:0000256" key="4">
    <source>
        <dbReference type="ARBA" id="ARBA00023015"/>
    </source>
</evidence>
<keyword evidence="2" id="KW-0863">Zinc-finger</keyword>
<dbReference type="RefSeq" id="XP_010445300.1">
    <property type="nucleotide sequence ID" value="XM_010446998.1"/>
</dbReference>
<sequence length="187" mass="21311">MVSNTNEYAQIMVSKDITLNEDQIKSFVRLDGDNVENKRVVETIILDDNNESSHSEGEVTICDTCGNIGYEDSLVTCCNCKVGAEHTYCMMEKVDKIPNNWSCYDCTDEVDGIQKEQKTEETISRKRKAESVTNVFKLTEKRSPQRRSNFLNNEIADFDLNVDLNIELGEMLHLLRQDLQVTSNLSV</sequence>
<dbReference type="SUPFAM" id="SSF57903">
    <property type="entry name" value="FYVE/PHD zinc finger"/>
    <property type="match status" value="1"/>
</dbReference>
<keyword evidence="5" id="KW-0804">Transcription</keyword>
<dbReference type="InterPro" id="IPR013083">
    <property type="entry name" value="Znf_RING/FYVE/PHD"/>
</dbReference>
<protein>
    <submittedName>
        <fullName evidence="7">Uncharacterized protein LOC104727947</fullName>
    </submittedName>
</protein>
<reference evidence="7" key="2">
    <citation type="submission" date="2025-08" db="UniProtKB">
        <authorList>
            <consortium name="RefSeq"/>
        </authorList>
    </citation>
    <scope>IDENTIFICATION</scope>
    <source>
        <tissue evidence="7">Leaf</tissue>
    </source>
</reference>
<name>A0ABM0US17_CAMSA</name>
<proteinExistence type="predicted"/>
<dbReference type="Gene3D" id="3.30.40.10">
    <property type="entry name" value="Zinc/RING finger domain, C3HC4 (zinc finger)"/>
    <property type="match status" value="1"/>
</dbReference>
<dbReference type="InterPro" id="IPR049914">
    <property type="entry name" value="PHD1-3/5-6"/>
</dbReference>
<accession>A0ABM0US17</accession>
<evidence type="ECO:0000256" key="2">
    <source>
        <dbReference type="ARBA" id="ARBA00022771"/>
    </source>
</evidence>